<protein>
    <submittedName>
        <fullName evidence="3">Uncharacterized protein</fullName>
    </submittedName>
</protein>
<reference evidence="3" key="1">
    <citation type="submission" date="2022-11" db="UniProtKB">
        <authorList>
            <consortium name="WormBaseParasite"/>
        </authorList>
    </citation>
    <scope>IDENTIFICATION</scope>
</reference>
<evidence type="ECO:0000313" key="3">
    <source>
        <dbReference type="WBParaSite" id="PSAMB.scaffold288size58989.g4226.t1"/>
    </source>
</evidence>
<name>A0A914W0F2_9BILA</name>
<proteinExistence type="predicted"/>
<sequence>MRTRTTPPFIAPPPRSPRSAAPSTLRPNALHAQHGVPDFCKAASGTLLCVCARYGHAIAAEKDTARNGGTRALTISRSPTTMPPNTTHSWASLTHRFHLSLSHALRASAFKRLSRNLAQAVFRSHLSPLPSPPPSRSHRRLFHRANLYPTNHRCRAVDERRPHSFLAQSPRASEAHVRIDAITV</sequence>
<evidence type="ECO:0000256" key="1">
    <source>
        <dbReference type="SAM" id="MobiDB-lite"/>
    </source>
</evidence>
<dbReference type="Proteomes" id="UP000887566">
    <property type="component" value="Unplaced"/>
</dbReference>
<organism evidence="2 3">
    <name type="scientific">Plectus sambesii</name>
    <dbReference type="NCBI Taxonomy" id="2011161"/>
    <lineage>
        <taxon>Eukaryota</taxon>
        <taxon>Metazoa</taxon>
        <taxon>Ecdysozoa</taxon>
        <taxon>Nematoda</taxon>
        <taxon>Chromadorea</taxon>
        <taxon>Plectida</taxon>
        <taxon>Plectina</taxon>
        <taxon>Plectoidea</taxon>
        <taxon>Plectidae</taxon>
        <taxon>Plectus</taxon>
    </lineage>
</organism>
<feature type="region of interest" description="Disordered" evidence="1">
    <location>
        <begin position="1"/>
        <end position="25"/>
    </location>
</feature>
<keyword evidence="2" id="KW-1185">Reference proteome</keyword>
<evidence type="ECO:0000313" key="2">
    <source>
        <dbReference type="Proteomes" id="UP000887566"/>
    </source>
</evidence>
<dbReference type="WBParaSite" id="PSAMB.scaffold288size58989.g4226.t1">
    <property type="protein sequence ID" value="PSAMB.scaffold288size58989.g4226.t1"/>
    <property type="gene ID" value="PSAMB.scaffold288size58989.g4226"/>
</dbReference>
<accession>A0A914W0F2</accession>
<dbReference type="AlphaFoldDB" id="A0A914W0F2"/>